<reference evidence="3 4" key="1">
    <citation type="submission" date="2018-12" db="EMBL/GenBank/DDBJ databases">
        <title>Complete genome of Litorilituus sediminis.</title>
        <authorList>
            <person name="Liu A."/>
            <person name="Rong J."/>
        </authorList>
    </citation>
    <scope>NUCLEOTIDE SEQUENCE [LARGE SCALE GENOMIC DNA]</scope>
    <source>
        <strain evidence="3 4">JCM 17549</strain>
    </source>
</reference>
<keyword evidence="2" id="KW-0812">Transmembrane</keyword>
<name>A0A4P6P5Z7_9GAMM</name>
<accession>A0A4P6P5Z7</accession>
<dbReference type="NCBIfam" id="TIGR03545">
    <property type="entry name" value="TIGR03545 family protein"/>
    <property type="match status" value="1"/>
</dbReference>
<feature type="coiled-coil region" evidence="1">
    <location>
        <begin position="164"/>
        <end position="191"/>
    </location>
</feature>
<proteinExistence type="predicted"/>
<evidence type="ECO:0000313" key="4">
    <source>
        <dbReference type="Proteomes" id="UP000290244"/>
    </source>
</evidence>
<dbReference type="Proteomes" id="UP000290244">
    <property type="component" value="Chromosome"/>
</dbReference>
<dbReference type="InterPro" id="IPR019934">
    <property type="entry name" value="CHP03545"/>
</dbReference>
<dbReference type="EMBL" id="CP034759">
    <property type="protein sequence ID" value="QBG37116.1"/>
    <property type="molecule type" value="Genomic_DNA"/>
</dbReference>
<evidence type="ECO:0000256" key="2">
    <source>
        <dbReference type="SAM" id="Phobius"/>
    </source>
</evidence>
<keyword evidence="2" id="KW-1133">Transmembrane helix</keyword>
<sequence>MSRFIRWQGLIGFVAIIALIAAFVYVFAGSLAKSALVKGSEQAFGAEVNIADVDVNFIPLAITINEMQVTDKTQPSHNVFAFSKATASVDVWQYLFGKIIVEQLDVVDLSFAELRTKPGKVYQQVDAEKEQEDSLKSLLPEFDLQLPDSKTLLENSNLHTVKSAQALQVTYKEEQQKLKALKADLPSKESLKQYQAEVKALGKVKVKSLEDLQKVKADFDKIKAKFAKDKAVVDKAKETLLASKSKITQQLNDLKAAPAKDWQEIEQKYQLDNIGAEDFAHILFGEQARDYIEKFNSIYPLIEPMISGDSTNEEVIAEKSKATGRFVYFEDETPLPSFLLKRAHIKVNLPQGEFSIQANEITHQHWYRNLPSRIDISSAVKGQVAASSQFSVAKSGQFTSKGNWQVNDFTVKDSEISQSKALAITLNKGMLSGSGDYSLVDSQLGASAKLALAQAQYSGEASTKFTNIVLDTIKSLDVLEFALTAMGPVTEPELSVSSSLDKALSGAFKQQVANKLTEFKGSINAGLNEKVSQSITSNDAQAAELVDFEALLTDTDNVLEQLQNSDVVKQQQEKLEDKAKDKLKKKLGKLFG</sequence>
<keyword evidence="1" id="KW-0175">Coiled coil</keyword>
<dbReference type="OrthoDB" id="5752177at2"/>
<evidence type="ECO:0000313" key="3">
    <source>
        <dbReference type="EMBL" id="QBG37116.1"/>
    </source>
</evidence>
<organism evidence="3 4">
    <name type="scientific">Litorilituus sediminis</name>
    <dbReference type="NCBI Taxonomy" id="718192"/>
    <lineage>
        <taxon>Bacteria</taxon>
        <taxon>Pseudomonadati</taxon>
        <taxon>Pseudomonadota</taxon>
        <taxon>Gammaproteobacteria</taxon>
        <taxon>Alteromonadales</taxon>
        <taxon>Colwelliaceae</taxon>
        <taxon>Litorilituus</taxon>
    </lineage>
</organism>
<keyword evidence="2" id="KW-0472">Membrane</keyword>
<dbReference type="AlphaFoldDB" id="A0A4P6P5Z7"/>
<feature type="transmembrane region" description="Helical" evidence="2">
    <location>
        <begin position="7"/>
        <end position="28"/>
    </location>
</feature>
<gene>
    <name evidence="3" type="ORF">EMK97_15960</name>
</gene>
<protein>
    <submittedName>
        <fullName evidence="3">TIGR03545 family protein</fullName>
    </submittedName>
</protein>
<dbReference type="KEGG" id="lsd:EMK97_15960"/>
<dbReference type="RefSeq" id="WP_130603785.1">
    <property type="nucleotide sequence ID" value="NZ_CP034759.1"/>
</dbReference>
<keyword evidence="4" id="KW-1185">Reference proteome</keyword>
<evidence type="ECO:0000256" key="1">
    <source>
        <dbReference type="SAM" id="Coils"/>
    </source>
</evidence>